<dbReference type="InterPro" id="IPR007627">
    <property type="entry name" value="RNA_pol_sigma70_r2"/>
</dbReference>
<comment type="function">
    <text evidence="5">Sigma factors are initiation factors that promote the attachment of RNA polymerase to specific initiation sites and are then released.</text>
</comment>
<dbReference type="InterPro" id="IPR007624">
    <property type="entry name" value="RNA_pol_sigma70_r3"/>
</dbReference>
<dbReference type="CDD" id="cd06171">
    <property type="entry name" value="Sigma70_r4"/>
    <property type="match status" value="1"/>
</dbReference>
<evidence type="ECO:0000256" key="3">
    <source>
        <dbReference type="ARBA" id="ARBA00023125"/>
    </source>
</evidence>
<dbReference type="NCBIfam" id="NF005413">
    <property type="entry name" value="PRK06986.1"/>
    <property type="match status" value="1"/>
</dbReference>
<gene>
    <name evidence="8" type="ORF">E0F26_03250</name>
</gene>
<dbReference type="EMBL" id="CP036501">
    <property type="protein sequence ID" value="UZP75542.1"/>
    <property type="molecule type" value="Genomic_DNA"/>
</dbReference>
<evidence type="ECO:0000313" key="9">
    <source>
        <dbReference type="Proteomes" id="UP001317963"/>
    </source>
</evidence>
<dbReference type="InterPro" id="IPR012845">
    <property type="entry name" value="RNA_pol_sigma_FliA_WhiG"/>
</dbReference>
<dbReference type="Gene3D" id="1.10.1740.10">
    <property type="match status" value="1"/>
</dbReference>
<feature type="domain" description="RNA polymerase sigma-70" evidence="7">
    <location>
        <begin position="195"/>
        <end position="221"/>
    </location>
</feature>
<dbReference type="InterPro" id="IPR007630">
    <property type="entry name" value="RNA_pol_sigma70_r4"/>
</dbReference>
<dbReference type="PROSITE" id="PS00716">
    <property type="entry name" value="SIGMA70_2"/>
    <property type="match status" value="1"/>
</dbReference>
<dbReference type="Gene3D" id="1.20.140.160">
    <property type="match status" value="1"/>
</dbReference>
<dbReference type="Pfam" id="PF04542">
    <property type="entry name" value="Sigma70_r2"/>
    <property type="match status" value="1"/>
</dbReference>
<evidence type="ECO:0000259" key="7">
    <source>
        <dbReference type="PROSITE" id="PS00716"/>
    </source>
</evidence>
<proteinExistence type="inferred from homology"/>
<dbReference type="InterPro" id="IPR013325">
    <property type="entry name" value="RNA_pol_sigma_r2"/>
</dbReference>
<dbReference type="SUPFAM" id="SSF88659">
    <property type="entry name" value="Sigma3 and sigma4 domains of RNA polymerase sigma factors"/>
    <property type="match status" value="2"/>
</dbReference>
<keyword evidence="1 5" id="KW-0805">Transcription regulation</keyword>
<dbReference type="Proteomes" id="UP001317963">
    <property type="component" value="Chromosome"/>
</dbReference>
<organism evidence="8 9">
    <name type="scientific">Candidatus Paraluminiphilus aquimaris</name>
    <dbReference type="NCBI Taxonomy" id="2518994"/>
    <lineage>
        <taxon>Bacteria</taxon>
        <taxon>Pseudomonadati</taxon>
        <taxon>Pseudomonadota</taxon>
        <taxon>Gammaproteobacteria</taxon>
        <taxon>Cellvibrionales</taxon>
        <taxon>Halieaceae</taxon>
        <taxon>Candidatus Paraluminiphilus</taxon>
    </lineage>
</organism>
<dbReference type="InterPro" id="IPR000943">
    <property type="entry name" value="RNA_pol_sigma70"/>
</dbReference>
<evidence type="ECO:0000256" key="2">
    <source>
        <dbReference type="ARBA" id="ARBA00023082"/>
    </source>
</evidence>
<keyword evidence="9" id="KW-1185">Reference proteome</keyword>
<dbReference type="InterPro" id="IPR013324">
    <property type="entry name" value="RNA_pol_sigma_r3/r4-like"/>
</dbReference>
<dbReference type="PROSITE" id="PS00715">
    <property type="entry name" value="SIGMA70_1"/>
    <property type="match status" value="1"/>
</dbReference>
<evidence type="ECO:0000259" key="6">
    <source>
        <dbReference type="PROSITE" id="PS00715"/>
    </source>
</evidence>
<sequence length="229" mass="25620">MLSEYEVHSRQPTEHLIHQHLPLVKRIASQLAVKLPSHIEIDDLIQVGLIGLLKAVDDYQSDSGAVFSTYATIRIRGAMLDELRGRDWLPRSVQRDLGRVAAAIERCEQRLGRPAGEKEIADELGMPVEEYRTLAGELACARITQLDEAELPPGADEPDDQFFESTKREALVASIETLPEKERIMLSLYYSEGLNLKEIGLVLGVSESRVSQIHGQAVARLKAKLSDWR</sequence>
<protein>
    <recommendedName>
        <fullName evidence="5">RNA polymerase sigma factor</fullName>
    </recommendedName>
</protein>
<evidence type="ECO:0000256" key="4">
    <source>
        <dbReference type="ARBA" id="ARBA00023163"/>
    </source>
</evidence>
<dbReference type="SUPFAM" id="SSF88946">
    <property type="entry name" value="Sigma2 domain of RNA polymerase sigma factors"/>
    <property type="match status" value="1"/>
</dbReference>
<comment type="similarity">
    <text evidence="5">Belongs to the sigma-70 factor family.</text>
</comment>
<dbReference type="Pfam" id="PF04539">
    <property type="entry name" value="Sigma70_r3"/>
    <property type="match status" value="1"/>
</dbReference>
<dbReference type="NCBIfam" id="TIGR02479">
    <property type="entry name" value="FliA_WhiG"/>
    <property type="match status" value="1"/>
</dbReference>
<evidence type="ECO:0000256" key="1">
    <source>
        <dbReference type="ARBA" id="ARBA00023015"/>
    </source>
</evidence>
<name>A0ABY6Q8C2_9GAMM</name>
<dbReference type="InterPro" id="IPR014284">
    <property type="entry name" value="RNA_pol_sigma-70_dom"/>
</dbReference>
<dbReference type="NCBIfam" id="TIGR02937">
    <property type="entry name" value="sigma70-ECF"/>
    <property type="match status" value="1"/>
</dbReference>
<accession>A0ABY6Q8C2</accession>
<evidence type="ECO:0000313" key="8">
    <source>
        <dbReference type="EMBL" id="UZP75542.1"/>
    </source>
</evidence>
<keyword evidence="4 5" id="KW-0804">Transcription</keyword>
<keyword evidence="2 5" id="KW-0731">Sigma factor</keyword>
<feature type="domain" description="RNA polymerase sigma-70" evidence="6">
    <location>
        <begin position="43"/>
        <end position="56"/>
    </location>
</feature>
<dbReference type="PANTHER" id="PTHR30385">
    <property type="entry name" value="SIGMA FACTOR F FLAGELLAR"/>
    <property type="match status" value="1"/>
</dbReference>
<evidence type="ECO:0000256" key="5">
    <source>
        <dbReference type="RuleBase" id="RU362124"/>
    </source>
</evidence>
<reference evidence="8 9" key="1">
    <citation type="submission" date="2019-02" db="EMBL/GenBank/DDBJ databases">
        <title>Halieaceae_genomes.</title>
        <authorList>
            <person name="Li S.-H."/>
        </authorList>
    </citation>
    <scope>NUCLEOTIDE SEQUENCE [LARGE SCALE GENOMIC DNA]</scope>
    <source>
        <strain evidence="8 9">JH123</strain>
    </source>
</reference>
<dbReference type="PRINTS" id="PR00046">
    <property type="entry name" value="SIGMA70FCT"/>
</dbReference>
<keyword evidence="3 5" id="KW-0238">DNA-binding</keyword>
<dbReference type="PANTHER" id="PTHR30385:SF7">
    <property type="entry name" value="RNA POLYMERASE SIGMA FACTOR FLIA"/>
    <property type="match status" value="1"/>
</dbReference>
<dbReference type="Pfam" id="PF04545">
    <property type="entry name" value="Sigma70_r4"/>
    <property type="match status" value="1"/>
</dbReference>